<dbReference type="RefSeq" id="WP_059056587.1">
    <property type="nucleotide sequence ID" value="NZ_CEML01000002.1"/>
</dbReference>
<evidence type="ECO:0000256" key="2">
    <source>
        <dbReference type="ARBA" id="ARBA00022801"/>
    </source>
</evidence>
<dbReference type="PANTHER" id="PTHR35147">
    <property type="entry name" value="CHEMORECEPTOR GLUTAMINE DEAMIDASE CHED-RELATED"/>
    <property type="match status" value="1"/>
</dbReference>
<keyword evidence="1 3" id="KW-0145">Chemotaxis</keyword>
<dbReference type="SUPFAM" id="SSF64438">
    <property type="entry name" value="CNF1/YfiH-like putative cysteine hydrolases"/>
    <property type="match status" value="1"/>
</dbReference>
<dbReference type="InterPro" id="IPR011324">
    <property type="entry name" value="Cytotoxic_necrot_fac-like_cat"/>
</dbReference>
<dbReference type="Pfam" id="PF03975">
    <property type="entry name" value="CheD"/>
    <property type="match status" value="1"/>
</dbReference>
<reference evidence="5" key="1">
    <citation type="journal article" date="2016" name="Environ. Microbiol.">
        <title>The complete genome of a viable archaeum isolated from 123-million-year-old rock salt.</title>
        <authorList>
            <person name="Jaakkola S.T."/>
            <person name="Pfeiffer F."/>
            <person name="Ravantti J.J."/>
            <person name="Guo Q."/>
            <person name="Liu Y."/>
            <person name="Chen X."/>
            <person name="Ma H."/>
            <person name="Yang C."/>
            <person name="Oksanen H.M."/>
            <person name="Bamford D.H."/>
        </authorList>
    </citation>
    <scope>NUCLEOTIDE SEQUENCE</scope>
    <source>
        <strain evidence="5">JI20-1</strain>
    </source>
</reference>
<dbReference type="GO" id="GO:0006935">
    <property type="term" value="P:chemotaxis"/>
    <property type="evidence" value="ECO:0007669"/>
    <property type="project" value="UniProtKB-UniRule"/>
</dbReference>
<comment type="catalytic activity">
    <reaction evidence="3">
        <text>L-glutaminyl-[protein] + H2O = L-glutamyl-[protein] + NH4(+)</text>
        <dbReference type="Rhea" id="RHEA:16441"/>
        <dbReference type="Rhea" id="RHEA-COMP:10207"/>
        <dbReference type="Rhea" id="RHEA-COMP:10208"/>
        <dbReference type="ChEBI" id="CHEBI:15377"/>
        <dbReference type="ChEBI" id="CHEBI:28938"/>
        <dbReference type="ChEBI" id="CHEBI:29973"/>
        <dbReference type="ChEBI" id="CHEBI:30011"/>
        <dbReference type="EC" id="3.5.1.44"/>
    </reaction>
</comment>
<dbReference type="AlphaFoldDB" id="A0A0U5H1U2"/>
<keyword evidence="2 3" id="KW-0378">Hydrolase</keyword>
<evidence type="ECO:0000313" key="4">
    <source>
        <dbReference type="EMBL" id="CQH54914.1"/>
    </source>
</evidence>
<dbReference type="HAMAP" id="MF_01440">
    <property type="entry name" value="CheD"/>
    <property type="match status" value="1"/>
</dbReference>
<dbReference type="OrthoDB" id="10499at2157"/>
<dbReference type="PANTHER" id="PTHR35147:SF1">
    <property type="entry name" value="CHEMORECEPTOR GLUTAMINE DEAMIDASE CHED-RELATED"/>
    <property type="match status" value="1"/>
</dbReference>
<gene>
    <name evidence="3 4" type="primary">cheD</name>
    <name evidence="4" type="ORF">HHUB_2149</name>
</gene>
<dbReference type="Proteomes" id="UP000066737">
    <property type="component" value="Chromosome I"/>
</dbReference>
<accession>A0A0U5H1U2</accession>
<dbReference type="GeneID" id="26658812"/>
<dbReference type="EMBL" id="LN831302">
    <property type="protein sequence ID" value="CQH54914.1"/>
    <property type="molecule type" value="Genomic_DNA"/>
</dbReference>
<protein>
    <recommendedName>
        <fullName evidence="3">Probable chemoreceptor glutamine deamidase CheD</fullName>
        <ecNumber evidence="3">3.5.1.44</ecNumber>
    </recommendedName>
</protein>
<dbReference type="InterPro" id="IPR038592">
    <property type="entry name" value="CheD-like_sf"/>
</dbReference>
<organism evidence="4 5">
    <name type="scientific">Halobacterium hubeiense</name>
    <dbReference type="NCBI Taxonomy" id="1407499"/>
    <lineage>
        <taxon>Archaea</taxon>
        <taxon>Methanobacteriati</taxon>
        <taxon>Methanobacteriota</taxon>
        <taxon>Stenosarchaea group</taxon>
        <taxon>Halobacteria</taxon>
        <taxon>Halobacteriales</taxon>
        <taxon>Halobacteriaceae</taxon>
        <taxon>Halobacterium</taxon>
    </lineage>
</organism>
<keyword evidence="5" id="KW-1185">Reference proteome</keyword>
<dbReference type="GO" id="GO:0050568">
    <property type="term" value="F:protein-glutamine glutaminase activity"/>
    <property type="evidence" value="ECO:0007669"/>
    <property type="project" value="UniProtKB-UniRule"/>
</dbReference>
<comment type="similarity">
    <text evidence="3">Belongs to the CheD family.</text>
</comment>
<evidence type="ECO:0000313" key="5">
    <source>
        <dbReference type="Proteomes" id="UP000066737"/>
    </source>
</evidence>
<sequence length="158" mass="16132">MSSEPRKARVSVADWRVTDGEDTLVTSGLGSCVAVAVYDDDAAVGGLLHAMLPAAPSPAETPAKYVDSGLDEMLAAMYRRGADPENVAAKLVGGSAMLDISVGEAIGDRNVEAAERALEAADVPLLASETGGSTGRSVTFSPASGDVRIDRVDGVDVI</sequence>
<comment type="function">
    <text evidence="3">Probably deamidates glutamine residues to glutamate on methyl-accepting chemotaxis receptors (MCPs), playing an important role in chemotaxis.</text>
</comment>
<dbReference type="KEGG" id="hhb:Hhub_2149"/>
<dbReference type="InterPro" id="IPR005659">
    <property type="entry name" value="Chemorcpt_Glu_NH3ase_CheD"/>
</dbReference>
<evidence type="ECO:0000256" key="3">
    <source>
        <dbReference type="HAMAP-Rule" id="MF_01440"/>
    </source>
</evidence>
<dbReference type="Gene3D" id="3.30.1330.200">
    <property type="match status" value="1"/>
</dbReference>
<dbReference type="STRING" id="1407499.HHUB_2149"/>
<name>A0A0U5H1U2_9EURY</name>
<dbReference type="CDD" id="cd16352">
    <property type="entry name" value="CheD"/>
    <property type="match status" value="1"/>
</dbReference>
<dbReference type="EC" id="3.5.1.44" evidence="3"/>
<proteinExistence type="inferred from homology"/>
<evidence type="ECO:0000256" key="1">
    <source>
        <dbReference type="ARBA" id="ARBA00022500"/>
    </source>
</evidence>